<evidence type="ECO:0000313" key="2">
    <source>
        <dbReference type="EMBL" id="HIW87649.1"/>
    </source>
</evidence>
<evidence type="ECO:0000313" key="3">
    <source>
        <dbReference type="Proteomes" id="UP000824267"/>
    </source>
</evidence>
<dbReference type="AlphaFoldDB" id="A0A9D1RGW5"/>
<protein>
    <submittedName>
        <fullName evidence="2">Gliding motility lipoprotein GldH</fullName>
    </submittedName>
</protein>
<dbReference type="Pfam" id="PF14109">
    <property type="entry name" value="GldH_lipo"/>
    <property type="match status" value="1"/>
</dbReference>
<feature type="chain" id="PRO_5038438835" evidence="1">
    <location>
        <begin position="22"/>
        <end position="169"/>
    </location>
</feature>
<organism evidence="2 3">
    <name type="scientific">Candidatus Onthomorpha intestinigallinarum</name>
    <dbReference type="NCBI Taxonomy" id="2840880"/>
    <lineage>
        <taxon>Bacteria</taxon>
        <taxon>Pseudomonadati</taxon>
        <taxon>Bacteroidota</taxon>
        <taxon>Bacteroidia</taxon>
        <taxon>Bacteroidales</taxon>
        <taxon>Candidatus Onthomorpha</taxon>
    </lineage>
</organism>
<keyword evidence="2" id="KW-0449">Lipoprotein</keyword>
<sequence length="169" mass="19277">MKRSLLIVALAVLYAAVFSSCGDSEVYKEYRTVPSYKWERIGKGKVIAFDKINISNTDDVYDVSVMVRHTPYINEDAVKFLMRIVSPSGITRESMHTIKLKDRTGEKWLGDALGDIIDLEETCKTFMTFPEKGDYTIELVNLSTKYELVGIMELGIRIVKSDLDYKTKE</sequence>
<dbReference type="PROSITE" id="PS51257">
    <property type="entry name" value="PROKAR_LIPOPROTEIN"/>
    <property type="match status" value="1"/>
</dbReference>
<reference evidence="2" key="2">
    <citation type="submission" date="2021-04" db="EMBL/GenBank/DDBJ databases">
        <authorList>
            <person name="Gilroy R."/>
        </authorList>
    </citation>
    <scope>NUCLEOTIDE SEQUENCE</scope>
    <source>
        <strain evidence="2">Gambia16-930</strain>
    </source>
</reference>
<dbReference type="InterPro" id="IPR020018">
    <property type="entry name" value="Motility-assoc_lipoprot_GldH"/>
</dbReference>
<feature type="signal peptide" evidence="1">
    <location>
        <begin position="1"/>
        <end position="21"/>
    </location>
</feature>
<keyword evidence="1" id="KW-0732">Signal</keyword>
<comment type="caution">
    <text evidence="2">The sequence shown here is derived from an EMBL/GenBank/DDBJ whole genome shotgun (WGS) entry which is preliminary data.</text>
</comment>
<gene>
    <name evidence="2" type="ORF">IAC47_05180</name>
</gene>
<dbReference type="Proteomes" id="UP000824267">
    <property type="component" value="Unassembled WGS sequence"/>
</dbReference>
<reference evidence="2" key="1">
    <citation type="journal article" date="2021" name="PeerJ">
        <title>Extensive microbial diversity within the chicken gut microbiome revealed by metagenomics and culture.</title>
        <authorList>
            <person name="Gilroy R."/>
            <person name="Ravi A."/>
            <person name="Getino M."/>
            <person name="Pursley I."/>
            <person name="Horton D.L."/>
            <person name="Alikhan N.F."/>
            <person name="Baker D."/>
            <person name="Gharbi K."/>
            <person name="Hall N."/>
            <person name="Watson M."/>
            <person name="Adriaenssens E.M."/>
            <person name="Foster-Nyarko E."/>
            <person name="Jarju S."/>
            <person name="Secka A."/>
            <person name="Antonio M."/>
            <person name="Oren A."/>
            <person name="Chaudhuri R.R."/>
            <person name="La Ragione R."/>
            <person name="Hildebrand F."/>
            <person name="Pallen M.J."/>
        </authorList>
    </citation>
    <scope>NUCLEOTIDE SEQUENCE</scope>
    <source>
        <strain evidence="2">Gambia16-930</strain>
    </source>
</reference>
<proteinExistence type="predicted"/>
<dbReference type="EMBL" id="DXGG01000164">
    <property type="protein sequence ID" value="HIW87649.1"/>
    <property type="molecule type" value="Genomic_DNA"/>
</dbReference>
<name>A0A9D1RGW5_9BACT</name>
<accession>A0A9D1RGW5</accession>
<evidence type="ECO:0000256" key="1">
    <source>
        <dbReference type="SAM" id="SignalP"/>
    </source>
</evidence>